<evidence type="ECO:0000313" key="4">
    <source>
        <dbReference type="Proteomes" id="UP001501020"/>
    </source>
</evidence>
<keyword evidence="4" id="KW-1185">Reference proteome</keyword>
<evidence type="ECO:0000256" key="2">
    <source>
        <dbReference type="SAM" id="Phobius"/>
    </source>
</evidence>
<feature type="transmembrane region" description="Helical" evidence="2">
    <location>
        <begin position="43"/>
        <end position="65"/>
    </location>
</feature>
<gene>
    <name evidence="3" type="ORF">GCM10009727_47730</name>
</gene>
<accession>A0ABN2ZSC4</accession>
<protein>
    <submittedName>
        <fullName evidence="3">Uncharacterized protein</fullName>
    </submittedName>
</protein>
<sequence length="97" mass="10499">MAQEGVRGIPQDRKAIDMPDNTEPGRPAAPNPVSARRCRAERVATWALAAIAAVAALGALAVVLASSIPRRRGTRHLPRTRVRRRRTGDQAVATRSR</sequence>
<feature type="region of interest" description="Disordered" evidence="1">
    <location>
        <begin position="1"/>
        <end position="34"/>
    </location>
</feature>
<evidence type="ECO:0000256" key="1">
    <source>
        <dbReference type="SAM" id="MobiDB-lite"/>
    </source>
</evidence>
<keyword evidence="2" id="KW-0812">Transmembrane</keyword>
<keyword evidence="2" id="KW-1133">Transmembrane helix</keyword>
<dbReference type="EMBL" id="BAAAMR010000043">
    <property type="protein sequence ID" value="GAA2146441.1"/>
    <property type="molecule type" value="Genomic_DNA"/>
</dbReference>
<feature type="compositionally biased region" description="Basic residues" evidence="1">
    <location>
        <begin position="74"/>
        <end position="86"/>
    </location>
</feature>
<proteinExistence type="predicted"/>
<organism evidence="3 4">
    <name type="scientific">Actinomadura napierensis</name>
    <dbReference type="NCBI Taxonomy" id="267854"/>
    <lineage>
        <taxon>Bacteria</taxon>
        <taxon>Bacillati</taxon>
        <taxon>Actinomycetota</taxon>
        <taxon>Actinomycetes</taxon>
        <taxon>Streptosporangiales</taxon>
        <taxon>Thermomonosporaceae</taxon>
        <taxon>Actinomadura</taxon>
    </lineage>
</organism>
<dbReference type="Proteomes" id="UP001501020">
    <property type="component" value="Unassembled WGS sequence"/>
</dbReference>
<keyword evidence="2" id="KW-0472">Membrane</keyword>
<name>A0ABN2ZSC4_9ACTN</name>
<evidence type="ECO:0000313" key="3">
    <source>
        <dbReference type="EMBL" id="GAA2146441.1"/>
    </source>
</evidence>
<reference evidence="3 4" key="1">
    <citation type="journal article" date="2019" name="Int. J. Syst. Evol. Microbiol.">
        <title>The Global Catalogue of Microorganisms (GCM) 10K type strain sequencing project: providing services to taxonomists for standard genome sequencing and annotation.</title>
        <authorList>
            <consortium name="The Broad Institute Genomics Platform"/>
            <consortium name="The Broad Institute Genome Sequencing Center for Infectious Disease"/>
            <person name="Wu L."/>
            <person name="Ma J."/>
        </authorList>
    </citation>
    <scope>NUCLEOTIDE SEQUENCE [LARGE SCALE GENOMIC DNA]</scope>
    <source>
        <strain evidence="3 4">JCM 13850</strain>
    </source>
</reference>
<comment type="caution">
    <text evidence="3">The sequence shown here is derived from an EMBL/GenBank/DDBJ whole genome shotgun (WGS) entry which is preliminary data.</text>
</comment>
<feature type="region of interest" description="Disordered" evidence="1">
    <location>
        <begin position="74"/>
        <end position="97"/>
    </location>
</feature>